<dbReference type="EMBL" id="CAJNOQ010044287">
    <property type="protein sequence ID" value="CAF1632976.1"/>
    <property type="molecule type" value="Genomic_DNA"/>
</dbReference>
<sequence>MVNGPPLRNYLRH</sequence>
<reference evidence="2" key="1">
    <citation type="submission" date="2021-02" db="EMBL/GenBank/DDBJ databases">
        <authorList>
            <person name="Nowell W R."/>
        </authorList>
    </citation>
    <scope>NUCLEOTIDE SEQUENCE</scope>
</reference>
<evidence type="ECO:0000313" key="2">
    <source>
        <dbReference type="EMBL" id="CAF1632976.1"/>
    </source>
</evidence>
<evidence type="ECO:0000313" key="4">
    <source>
        <dbReference type="EMBL" id="CAF4534556.1"/>
    </source>
</evidence>
<proteinExistence type="predicted"/>
<comment type="caution">
    <text evidence="2">The sequence shown here is derived from an EMBL/GenBank/DDBJ whole genome shotgun (WGS) entry which is preliminary data.</text>
</comment>
<dbReference type="Proteomes" id="UP000663829">
    <property type="component" value="Unassembled WGS sequence"/>
</dbReference>
<dbReference type="Proteomes" id="UP000682733">
    <property type="component" value="Unassembled WGS sequence"/>
</dbReference>
<dbReference type="EMBL" id="CAJNOK010005339">
    <property type="protein sequence ID" value="CAF0969115.1"/>
    <property type="molecule type" value="Genomic_DNA"/>
</dbReference>
<dbReference type="Proteomes" id="UP000681722">
    <property type="component" value="Unassembled WGS sequence"/>
</dbReference>
<evidence type="ECO:0000313" key="5">
    <source>
        <dbReference type="Proteomes" id="UP000663829"/>
    </source>
</evidence>
<dbReference type="EMBL" id="CAJOBA010005345">
    <property type="protein sequence ID" value="CAF3740724.1"/>
    <property type="molecule type" value="Genomic_DNA"/>
</dbReference>
<name>A0A816D8A3_9BILA</name>
<dbReference type="EMBL" id="CAJOBC010112309">
    <property type="protein sequence ID" value="CAF4534556.1"/>
    <property type="molecule type" value="Genomic_DNA"/>
</dbReference>
<organism evidence="2 5">
    <name type="scientific">Didymodactylos carnosus</name>
    <dbReference type="NCBI Taxonomy" id="1234261"/>
    <lineage>
        <taxon>Eukaryota</taxon>
        <taxon>Metazoa</taxon>
        <taxon>Spiralia</taxon>
        <taxon>Gnathifera</taxon>
        <taxon>Rotifera</taxon>
        <taxon>Eurotatoria</taxon>
        <taxon>Bdelloidea</taxon>
        <taxon>Philodinida</taxon>
        <taxon>Philodinidae</taxon>
        <taxon>Didymodactylos</taxon>
    </lineage>
</organism>
<evidence type="ECO:0000313" key="1">
    <source>
        <dbReference type="EMBL" id="CAF0969115.1"/>
    </source>
</evidence>
<protein>
    <submittedName>
        <fullName evidence="2">Uncharacterized protein</fullName>
    </submittedName>
</protein>
<dbReference type="Proteomes" id="UP000677228">
    <property type="component" value="Unassembled WGS sequence"/>
</dbReference>
<feature type="non-terminal residue" evidence="2">
    <location>
        <position position="13"/>
    </location>
</feature>
<keyword evidence="5" id="KW-1185">Reference proteome</keyword>
<accession>A0A816D8A3</accession>
<evidence type="ECO:0000313" key="3">
    <source>
        <dbReference type="EMBL" id="CAF3740724.1"/>
    </source>
</evidence>
<gene>
    <name evidence="2" type="ORF">GPM918_LOCUS44469</name>
    <name evidence="1" type="ORF">OVA965_LOCUS13005</name>
    <name evidence="4" type="ORF">SRO942_LOCUS46333</name>
    <name evidence="3" type="ORF">TMI583_LOCUS13009</name>
</gene>